<keyword evidence="4 6" id="KW-0472">Membrane</keyword>
<evidence type="ECO:0000259" key="7">
    <source>
        <dbReference type="PROSITE" id="PS51012"/>
    </source>
</evidence>
<gene>
    <name evidence="8" type="ORF">Pflav_025560</name>
</gene>
<feature type="transmembrane region" description="Helical" evidence="6">
    <location>
        <begin position="140"/>
        <end position="163"/>
    </location>
</feature>
<comment type="subcellular location">
    <subcellularLocation>
        <location evidence="6">Cell membrane</location>
        <topology evidence="6">Multi-pass membrane protein</topology>
    </subcellularLocation>
    <subcellularLocation>
        <location evidence="1">Membrane</location>
        <topology evidence="1">Multi-pass membrane protein</topology>
    </subcellularLocation>
</comment>
<dbReference type="GO" id="GO:0043190">
    <property type="term" value="C:ATP-binding cassette (ABC) transporter complex"/>
    <property type="evidence" value="ECO:0007669"/>
    <property type="project" value="InterPro"/>
</dbReference>
<sequence length="257" mass="27338">MGASMALRAFRYWLLRYRRTWRGTVVISVANPLLFLIAIGAGLGQVVAPDTDALGGVSYLAFFAPGMLAAASMQNGLVESAFPVSFSSRPGGTYPVAAATPLEPSDLLHGHAIFMAIRVTMSAAAFLAVMVALGAAQSTLVLLALPAATLTAMAFALPAAAWAVTLSDVEPVGRVFKWVVMPLYLFSGTFFAVTQLPEVLRPIVYVTPLWHGVDLCRSLSLGTATWAGSLGHVAYLTAMVAVGYLLARRNYRRHLHA</sequence>
<evidence type="ECO:0000256" key="2">
    <source>
        <dbReference type="ARBA" id="ARBA00022692"/>
    </source>
</evidence>
<dbReference type="GO" id="GO:0140359">
    <property type="term" value="F:ABC-type transporter activity"/>
    <property type="evidence" value="ECO:0007669"/>
    <property type="project" value="InterPro"/>
</dbReference>
<dbReference type="GO" id="GO:0046677">
    <property type="term" value="P:response to antibiotic"/>
    <property type="evidence" value="ECO:0007669"/>
    <property type="project" value="UniProtKB-KW"/>
</dbReference>
<dbReference type="Proteomes" id="UP000502508">
    <property type="component" value="Chromosome"/>
</dbReference>
<keyword evidence="2 6" id="KW-0812">Transmembrane</keyword>
<protein>
    <recommendedName>
        <fullName evidence="6">Transport permease protein</fullName>
    </recommendedName>
</protein>
<name>A0A6F8XQQ8_9ACTN</name>
<evidence type="ECO:0000256" key="5">
    <source>
        <dbReference type="ARBA" id="ARBA00023251"/>
    </source>
</evidence>
<dbReference type="Pfam" id="PF01061">
    <property type="entry name" value="ABC2_membrane"/>
    <property type="match status" value="1"/>
</dbReference>
<evidence type="ECO:0000256" key="3">
    <source>
        <dbReference type="ARBA" id="ARBA00022989"/>
    </source>
</evidence>
<dbReference type="AlphaFoldDB" id="A0A6F8XQQ8"/>
<dbReference type="InterPro" id="IPR000412">
    <property type="entry name" value="ABC_2_transport"/>
</dbReference>
<dbReference type="InterPro" id="IPR047817">
    <property type="entry name" value="ABC2_TM_bact-type"/>
</dbReference>
<dbReference type="PRINTS" id="PR00164">
    <property type="entry name" value="ABC2TRNSPORT"/>
</dbReference>
<keyword evidence="6" id="KW-0813">Transport</keyword>
<evidence type="ECO:0000313" key="8">
    <source>
        <dbReference type="EMBL" id="BCB76146.1"/>
    </source>
</evidence>
<evidence type="ECO:0000256" key="6">
    <source>
        <dbReference type="RuleBase" id="RU361157"/>
    </source>
</evidence>
<evidence type="ECO:0000313" key="9">
    <source>
        <dbReference type="Proteomes" id="UP000502508"/>
    </source>
</evidence>
<dbReference type="KEGG" id="pfla:Pflav_025560"/>
<feature type="transmembrane region" description="Helical" evidence="6">
    <location>
        <begin position="226"/>
        <end position="247"/>
    </location>
</feature>
<dbReference type="PROSITE" id="PS51012">
    <property type="entry name" value="ABC_TM2"/>
    <property type="match status" value="1"/>
</dbReference>
<organism evidence="8 9">
    <name type="scientific">Phytohabitans flavus</name>
    <dbReference type="NCBI Taxonomy" id="1076124"/>
    <lineage>
        <taxon>Bacteria</taxon>
        <taxon>Bacillati</taxon>
        <taxon>Actinomycetota</taxon>
        <taxon>Actinomycetes</taxon>
        <taxon>Micromonosporales</taxon>
        <taxon>Micromonosporaceae</taxon>
    </lineage>
</organism>
<keyword evidence="6" id="KW-1003">Cell membrane</keyword>
<keyword evidence="5" id="KW-0046">Antibiotic resistance</keyword>
<feature type="transmembrane region" description="Helical" evidence="6">
    <location>
        <begin position="53"/>
        <end position="71"/>
    </location>
</feature>
<dbReference type="InterPro" id="IPR051784">
    <property type="entry name" value="Nod_factor_ABC_transporter"/>
</dbReference>
<keyword evidence="9" id="KW-1185">Reference proteome</keyword>
<proteinExistence type="inferred from homology"/>
<dbReference type="EMBL" id="AP022870">
    <property type="protein sequence ID" value="BCB76146.1"/>
    <property type="molecule type" value="Genomic_DNA"/>
</dbReference>
<feature type="domain" description="ABC transmembrane type-2" evidence="7">
    <location>
        <begin position="23"/>
        <end position="254"/>
    </location>
</feature>
<comment type="similarity">
    <text evidence="6">Belongs to the ABC-2 integral membrane protein family.</text>
</comment>
<dbReference type="RefSeq" id="WP_173036266.1">
    <property type="nucleotide sequence ID" value="NZ_AP022870.1"/>
</dbReference>
<feature type="transmembrane region" description="Helical" evidence="6">
    <location>
        <begin position="175"/>
        <end position="193"/>
    </location>
</feature>
<evidence type="ECO:0000256" key="4">
    <source>
        <dbReference type="ARBA" id="ARBA00023136"/>
    </source>
</evidence>
<dbReference type="InterPro" id="IPR013525">
    <property type="entry name" value="ABC2_TM"/>
</dbReference>
<reference evidence="8 9" key="2">
    <citation type="submission" date="2020-03" db="EMBL/GenBank/DDBJ databases">
        <authorList>
            <person name="Ichikawa N."/>
            <person name="Kimura A."/>
            <person name="Kitahashi Y."/>
            <person name="Uohara A."/>
        </authorList>
    </citation>
    <scope>NUCLEOTIDE SEQUENCE [LARGE SCALE GENOMIC DNA]</scope>
    <source>
        <strain evidence="8 9">NBRC 107702</strain>
    </source>
</reference>
<accession>A0A6F8XQQ8</accession>
<dbReference type="PIRSF" id="PIRSF006648">
    <property type="entry name" value="DrrB"/>
    <property type="match status" value="1"/>
</dbReference>
<dbReference type="PANTHER" id="PTHR43229:SF2">
    <property type="entry name" value="NODULATION PROTEIN J"/>
    <property type="match status" value="1"/>
</dbReference>
<feature type="transmembrane region" description="Helical" evidence="6">
    <location>
        <begin position="112"/>
        <end position="134"/>
    </location>
</feature>
<dbReference type="PANTHER" id="PTHR43229">
    <property type="entry name" value="NODULATION PROTEIN J"/>
    <property type="match status" value="1"/>
</dbReference>
<keyword evidence="3 6" id="KW-1133">Transmembrane helix</keyword>
<evidence type="ECO:0000256" key="1">
    <source>
        <dbReference type="ARBA" id="ARBA00004141"/>
    </source>
</evidence>
<reference evidence="8 9" key="1">
    <citation type="submission" date="2020-03" db="EMBL/GenBank/DDBJ databases">
        <title>Whole genome shotgun sequence of Phytohabitans flavus NBRC 107702.</title>
        <authorList>
            <person name="Komaki H."/>
            <person name="Tamura T."/>
        </authorList>
    </citation>
    <scope>NUCLEOTIDE SEQUENCE [LARGE SCALE GENOMIC DNA]</scope>
    <source>
        <strain evidence="8 9">NBRC 107702</strain>
    </source>
</reference>
<feature type="transmembrane region" description="Helical" evidence="6">
    <location>
        <begin position="21"/>
        <end position="47"/>
    </location>
</feature>